<reference evidence="3" key="1">
    <citation type="journal article" date="2019" name="Int. J. Syst. Evol. Microbiol.">
        <title>The Global Catalogue of Microorganisms (GCM) 10K type strain sequencing project: providing services to taxonomists for standard genome sequencing and annotation.</title>
        <authorList>
            <consortium name="The Broad Institute Genomics Platform"/>
            <consortium name="The Broad Institute Genome Sequencing Center for Infectious Disease"/>
            <person name="Wu L."/>
            <person name="Ma J."/>
        </authorList>
    </citation>
    <scope>NUCLEOTIDE SEQUENCE [LARGE SCALE GENOMIC DNA]</scope>
    <source>
        <strain evidence="3">JCM 31486</strain>
    </source>
</reference>
<dbReference type="EMBL" id="JBHTIS010000440">
    <property type="protein sequence ID" value="MFD1045873.1"/>
    <property type="molecule type" value="Genomic_DNA"/>
</dbReference>
<protein>
    <submittedName>
        <fullName evidence="2">Metallophosphoesterase</fullName>
    </submittedName>
</protein>
<keyword evidence="3" id="KW-1185">Reference proteome</keyword>
<gene>
    <name evidence="2" type="ORF">ACFQ1S_10005</name>
</gene>
<comment type="caution">
    <text evidence="2">The sequence shown here is derived from an EMBL/GenBank/DDBJ whole genome shotgun (WGS) entry which is preliminary data.</text>
</comment>
<keyword evidence="1" id="KW-0472">Membrane</keyword>
<organism evidence="2 3">
    <name type="scientific">Kibdelosporangium lantanae</name>
    <dbReference type="NCBI Taxonomy" id="1497396"/>
    <lineage>
        <taxon>Bacteria</taxon>
        <taxon>Bacillati</taxon>
        <taxon>Actinomycetota</taxon>
        <taxon>Actinomycetes</taxon>
        <taxon>Pseudonocardiales</taxon>
        <taxon>Pseudonocardiaceae</taxon>
        <taxon>Kibdelosporangium</taxon>
    </lineage>
</organism>
<keyword evidence="1" id="KW-0812">Transmembrane</keyword>
<dbReference type="InterPro" id="IPR029052">
    <property type="entry name" value="Metallo-depent_PP-like"/>
</dbReference>
<evidence type="ECO:0000313" key="2">
    <source>
        <dbReference type="EMBL" id="MFD1045873.1"/>
    </source>
</evidence>
<feature type="transmembrane region" description="Helical" evidence="1">
    <location>
        <begin position="429"/>
        <end position="458"/>
    </location>
</feature>
<name>A0ABW3M5Q9_9PSEU</name>
<feature type="transmembrane region" description="Helical" evidence="1">
    <location>
        <begin position="400"/>
        <end position="423"/>
    </location>
</feature>
<feature type="transmembrane region" description="Helical" evidence="1">
    <location>
        <begin position="373"/>
        <end position="393"/>
    </location>
</feature>
<accession>A0ABW3M5Q9</accession>
<dbReference type="PANTHER" id="PTHR34211:SF3">
    <property type="entry name" value="CALCINEURIN-LIKE METALLO-PHOSPHOESTERASE SUPERFAMILY PROTEIN"/>
    <property type="match status" value="1"/>
</dbReference>
<proteinExistence type="predicted"/>
<dbReference type="Gene3D" id="3.60.21.10">
    <property type="match status" value="1"/>
</dbReference>
<dbReference type="Proteomes" id="UP001597045">
    <property type="component" value="Unassembled WGS sequence"/>
</dbReference>
<evidence type="ECO:0000256" key="1">
    <source>
        <dbReference type="SAM" id="Phobius"/>
    </source>
</evidence>
<evidence type="ECO:0000313" key="3">
    <source>
        <dbReference type="Proteomes" id="UP001597045"/>
    </source>
</evidence>
<sequence length="530" mass="58606">MSLPGAPFQPRPAVRWLSPPVLIDTGVKALLSTIFGSYADKRELQRVLPEKVHECGTDELWFDYVADLGDGFDATFSVASLLAKDIEVDGETLPRGRMLVMGGDEVYPSGSAEAYEDRTKGPYRTALPTAEDEPLLFALPGNHDWYDGLTSFLRVFAQQRNIGGWKTEQTRSYFAVQLPQRWWLLAVDTEFEQYIDAPQLDYFKAVAAKFELGDKVILCTPTPAWVYAMQNRPRGYDNIQFFEREVITGTGATVEVMLSGDAHHYARYENGSSQRITCGGGGAYLTATHELPNELVLPPKETRITNPPPTTEHRFATSYPSRAESSRLAAGIFKLPLGTPSFWVLTAILQTVIALFLRIGLTVRMPGAFGQVAAWTPAVIVAVVLVIGGTVFANGHRPKGWLVLAGVLHSLAHLALSVVWALVLLNVDGWLAVIVLFTATPVVIGFLDAEVVALYLLVASRWRINLNEAFAGQSIEDYKSFLRMHINTRGELFIYPMKVPKVCRKWSADMEPREPLAATLIEPPVIVRAG</sequence>
<feature type="transmembrane region" description="Helical" evidence="1">
    <location>
        <begin position="342"/>
        <end position="361"/>
    </location>
</feature>
<keyword evidence="1" id="KW-1133">Transmembrane helix</keyword>
<dbReference type="PANTHER" id="PTHR34211">
    <property type="entry name" value="CALCINEURIN-LIKE METALLO-PHOSPHOESTERASE SUPERFAMILY PROTEIN"/>
    <property type="match status" value="1"/>
</dbReference>
<dbReference type="SUPFAM" id="SSF56300">
    <property type="entry name" value="Metallo-dependent phosphatases"/>
    <property type="match status" value="1"/>
</dbReference>